<proteinExistence type="predicted"/>
<dbReference type="EMBL" id="LR798281">
    <property type="protein sequence ID" value="CAB5220175.1"/>
    <property type="molecule type" value="Genomic_DNA"/>
</dbReference>
<gene>
    <name evidence="1" type="ORF">UFOVP232_73</name>
</gene>
<accession>A0A6J7WTP2</accession>
<protein>
    <submittedName>
        <fullName evidence="1">Uncharacterized protein</fullName>
    </submittedName>
</protein>
<reference evidence="1" key="1">
    <citation type="submission" date="2020-05" db="EMBL/GenBank/DDBJ databases">
        <authorList>
            <person name="Chiriac C."/>
            <person name="Salcher M."/>
            <person name="Ghai R."/>
            <person name="Kavagutti S V."/>
        </authorList>
    </citation>
    <scope>NUCLEOTIDE SEQUENCE</scope>
</reference>
<evidence type="ECO:0000313" key="1">
    <source>
        <dbReference type="EMBL" id="CAB5220175.1"/>
    </source>
</evidence>
<sequence length="133" mass="14570">MVPINADLTDQLEREMVRKKAYDLQMEQRMINAAQGMMNSNAGLGSGGLNAAQNTIWSGAIQPGPLVAKQSLQNLKRARVRMDVAIEQAKNGYVLTFGGVYNESTESHIATTFEDINTIINSELASRLLDKAE</sequence>
<name>A0A6J7WTP2_9CAUD</name>
<organism evidence="1">
    <name type="scientific">uncultured Caudovirales phage</name>
    <dbReference type="NCBI Taxonomy" id="2100421"/>
    <lineage>
        <taxon>Viruses</taxon>
        <taxon>Duplodnaviria</taxon>
        <taxon>Heunggongvirae</taxon>
        <taxon>Uroviricota</taxon>
        <taxon>Caudoviricetes</taxon>
        <taxon>Peduoviridae</taxon>
        <taxon>Maltschvirus</taxon>
        <taxon>Maltschvirus maltsch</taxon>
    </lineage>
</organism>